<gene>
    <name evidence="1" type="ORF">Ga0061063_1457</name>
</gene>
<dbReference type="InterPro" id="IPR023829">
    <property type="entry name" value="PGA_PgaD"/>
</dbReference>
<dbReference type="Proteomes" id="UP000243535">
    <property type="component" value="Unassembled WGS sequence"/>
</dbReference>
<protein>
    <submittedName>
        <fullName evidence="1">Poly-beta-1,6-N-acetyl-D-glucosamine biosynthesis protein PgaD</fullName>
    </submittedName>
</protein>
<evidence type="ECO:0000313" key="2">
    <source>
        <dbReference type="Proteomes" id="UP000243535"/>
    </source>
</evidence>
<name>A0A0K6GW33_9NEIS</name>
<accession>A0A0K6GW33</accession>
<dbReference type="NCBIfam" id="TIGR03940">
    <property type="entry name" value="PGA_PgaD"/>
    <property type="match status" value="1"/>
</dbReference>
<dbReference type="GO" id="GO:0043709">
    <property type="term" value="P:cell adhesion involved in single-species biofilm formation"/>
    <property type="evidence" value="ECO:0007669"/>
    <property type="project" value="InterPro"/>
</dbReference>
<reference evidence="2" key="1">
    <citation type="submission" date="2015-08" db="EMBL/GenBank/DDBJ databases">
        <authorList>
            <person name="Varghese N."/>
        </authorList>
    </citation>
    <scope>NUCLEOTIDE SEQUENCE [LARGE SCALE GENOMIC DNA]</scope>
    <source>
        <strain evidence="2">DSM 17901</strain>
    </source>
</reference>
<dbReference type="AlphaFoldDB" id="A0A0K6GW33"/>
<proteinExistence type="predicted"/>
<dbReference type="STRING" id="375574.GCA_001418035_01248"/>
<dbReference type="Pfam" id="PF13994">
    <property type="entry name" value="PgaD"/>
    <property type="match status" value="1"/>
</dbReference>
<evidence type="ECO:0000313" key="1">
    <source>
        <dbReference type="EMBL" id="CUA82785.1"/>
    </source>
</evidence>
<keyword evidence="2" id="KW-1185">Reference proteome</keyword>
<dbReference type="EMBL" id="CYHA01000002">
    <property type="protein sequence ID" value="CUA82785.1"/>
    <property type="molecule type" value="Genomic_DNA"/>
</dbReference>
<organism evidence="1 2">
    <name type="scientific">Gulbenkiania indica</name>
    <dbReference type="NCBI Taxonomy" id="375574"/>
    <lineage>
        <taxon>Bacteria</taxon>
        <taxon>Pseudomonadati</taxon>
        <taxon>Pseudomonadota</taxon>
        <taxon>Betaproteobacteria</taxon>
        <taxon>Neisseriales</taxon>
        <taxon>Chromobacteriaceae</taxon>
        <taxon>Gulbenkiania</taxon>
    </lineage>
</organism>
<dbReference type="RefSeq" id="WP_055433728.1">
    <property type="nucleotide sequence ID" value="NZ_CYHA01000002.1"/>
</dbReference>
<dbReference type="OrthoDB" id="6691414at2"/>
<sequence length="143" mass="16003">MSDNLIINARDQLSWSQRLLSNASTAALWAGWLYLWRPFVNFGNWVYGFGANYHSVVLKMAASLAPGSLEHSVYALVGTSGTLLLWSRLPARRVSDAQPSREITEYASHFGLPEEELAAAREASITVVHHDDHGRIIRIERRA</sequence>